<keyword evidence="1" id="KW-1133">Transmembrane helix</keyword>
<protein>
    <submittedName>
        <fullName evidence="2">Uncharacterized protein</fullName>
    </submittedName>
</protein>
<dbReference type="EMBL" id="VKKY01000001">
    <property type="protein sequence ID" value="KAA3440600.1"/>
    <property type="molecule type" value="Genomic_DNA"/>
</dbReference>
<dbReference type="OrthoDB" id="9856747at2"/>
<keyword evidence="1" id="KW-0812">Transmembrane</keyword>
<dbReference type="Proteomes" id="UP000324133">
    <property type="component" value="Unassembled WGS sequence"/>
</dbReference>
<sequence length="119" mass="12928">MEPITNLSPAGAARQKKLFLPIGFALLLLAILMGVMYLFRNATLQPTATNQPANVAPLPALPDITVPGETNLPDTDTSRQVIGTTADLASHPMFAPLQQQLPDSMPLIFRPEKWEGRPQ</sequence>
<keyword evidence="3" id="KW-1185">Reference proteome</keyword>
<organism evidence="2 3">
    <name type="scientific">Rufibacter hautae</name>
    <dbReference type="NCBI Taxonomy" id="2595005"/>
    <lineage>
        <taxon>Bacteria</taxon>
        <taxon>Pseudomonadati</taxon>
        <taxon>Bacteroidota</taxon>
        <taxon>Cytophagia</taxon>
        <taxon>Cytophagales</taxon>
        <taxon>Hymenobacteraceae</taxon>
        <taxon>Rufibacter</taxon>
    </lineage>
</organism>
<name>A0A5B6TM86_9BACT</name>
<keyword evidence="1" id="KW-0472">Membrane</keyword>
<evidence type="ECO:0000313" key="3">
    <source>
        <dbReference type="Proteomes" id="UP000324133"/>
    </source>
</evidence>
<accession>A0A5B6TM86</accession>
<comment type="caution">
    <text evidence="2">The sequence shown here is derived from an EMBL/GenBank/DDBJ whole genome shotgun (WGS) entry which is preliminary data.</text>
</comment>
<feature type="transmembrane region" description="Helical" evidence="1">
    <location>
        <begin position="18"/>
        <end position="39"/>
    </location>
</feature>
<evidence type="ECO:0000313" key="2">
    <source>
        <dbReference type="EMBL" id="KAA3440600.1"/>
    </source>
</evidence>
<dbReference type="RefSeq" id="WP_149090231.1">
    <property type="nucleotide sequence ID" value="NZ_VKKY01000001.1"/>
</dbReference>
<dbReference type="AlphaFoldDB" id="A0A5B6TM86"/>
<evidence type="ECO:0000256" key="1">
    <source>
        <dbReference type="SAM" id="Phobius"/>
    </source>
</evidence>
<proteinExistence type="predicted"/>
<gene>
    <name evidence="2" type="ORF">FOA19_08095</name>
</gene>
<reference evidence="2 3" key="1">
    <citation type="submission" date="2019-07" db="EMBL/GenBank/DDBJ databases">
        <title>Rufibacter sp. nov., isolated from lake sediment.</title>
        <authorList>
            <person name="Qu J.-H."/>
        </authorList>
    </citation>
    <scope>NUCLEOTIDE SEQUENCE [LARGE SCALE GENOMIC DNA]</scope>
    <source>
        <strain evidence="2 3">NBS58-1</strain>
    </source>
</reference>